<sequence>MTGPTKVRSSNRGFDPVRGFGVFGDRLRPMLALTVVRDDDPHLPGKTLVIAFALTRLQLVVWMDGKPLLLLYLNQKRLNFFKVKPDYISTVHKSSRGNFINLYWGNETKRVYKNRNQNGKGFIEYRNRR</sequence>
<evidence type="ECO:0000313" key="1">
    <source>
        <dbReference type="EMBL" id="KAJ9566056.1"/>
    </source>
</evidence>
<dbReference type="Proteomes" id="UP001172457">
    <property type="component" value="Chromosome 1"/>
</dbReference>
<organism evidence="1 2">
    <name type="scientific">Centaurea solstitialis</name>
    <name type="common">yellow star-thistle</name>
    <dbReference type="NCBI Taxonomy" id="347529"/>
    <lineage>
        <taxon>Eukaryota</taxon>
        <taxon>Viridiplantae</taxon>
        <taxon>Streptophyta</taxon>
        <taxon>Embryophyta</taxon>
        <taxon>Tracheophyta</taxon>
        <taxon>Spermatophyta</taxon>
        <taxon>Magnoliopsida</taxon>
        <taxon>eudicotyledons</taxon>
        <taxon>Gunneridae</taxon>
        <taxon>Pentapetalae</taxon>
        <taxon>asterids</taxon>
        <taxon>campanulids</taxon>
        <taxon>Asterales</taxon>
        <taxon>Asteraceae</taxon>
        <taxon>Carduoideae</taxon>
        <taxon>Cardueae</taxon>
        <taxon>Centaureinae</taxon>
        <taxon>Centaurea</taxon>
    </lineage>
</organism>
<dbReference type="AlphaFoldDB" id="A0AA38U4Q4"/>
<accession>A0AA38U4Q4</accession>
<protein>
    <submittedName>
        <fullName evidence="1">Uncharacterized protein</fullName>
    </submittedName>
</protein>
<dbReference type="EMBL" id="JARYMX010000001">
    <property type="protein sequence ID" value="KAJ9566056.1"/>
    <property type="molecule type" value="Genomic_DNA"/>
</dbReference>
<keyword evidence="2" id="KW-1185">Reference proteome</keyword>
<name>A0AA38U4Q4_9ASTR</name>
<gene>
    <name evidence="1" type="ORF">OSB04_002022</name>
</gene>
<comment type="caution">
    <text evidence="1">The sequence shown here is derived from an EMBL/GenBank/DDBJ whole genome shotgun (WGS) entry which is preliminary data.</text>
</comment>
<evidence type="ECO:0000313" key="2">
    <source>
        <dbReference type="Proteomes" id="UP001172457"/>
    </source>
</evidence>
<proteinExistence type="predicted"/>
<reference evidence="1" key="1">
    <citation type="submission" date="2023-03" db="EMBL/GenBank/DDBJ databases">
        <title>Chromosome-scale reference genome and RAD-based genetic map of yellow starthistle (Centaurea solstitialis) reveal putative structural variation and QTLs associated with invader traits.</title>
        <authorList>
            <person name="Reatini B."/>
            <person name="Cang F.A."/>
            <person name="Jiang Q."/>
            <person name="Mckibben M.T.W."/>
            <person name="Barker M.S."/>
            <person name="Rieseberg L.H."/>
            <person name="Dlugosch K.M."/>
        </authorList>
    </citation>
    <scope>NUCLEOTIDE SEQUENCE</scope>
    <source>
        <strain evidence="1">CAN-66</strain>
        <tissue evidence="1">Leaf</tissue>
    </source>
</reference>